<evidence type="ECO:0000313" key="2">
    <source>
        <dbReference type="Proteomes" id="UP001165960"/>
    </source>
</evidence>
<evidence type="ECO:0000313" key="1">
    <source>
        <dbReference type="EMBL" id="KAJ9053465.1"/>
    </source>
</evidence>
<organism evidence="1 2">
    <name type="scientific">Entomophthora muscae</name>
    <dbReference type="NCBI Taxonomy" id="34485"/>
    <lineage>
        <taxon>Eukaryota</taxon>
        <taxon>Fungi</taxon>
        <taxon>Fungi incertae sedis</taxon>
        <taxon>Zoopagomycota</taxon>
        <taxon>Entomophthoromycotina</taxon>
        <taxon>Entomophthoromycetes</taxon>
        <taxon>Entomophthorales</taxon>
        <taxon>Entomophthoraceae</taxon>
        <taxon>Entomophthora</taxon>
    </lineage>
</organism>
<name>A0ACC2RTR0_9FUNG</name>
<comment type="caution">
    <text evidence="1">The sequence shown here is derived from an EMBL/GenBank/DDBJ whole genome shotgun (WGS) entry which is preliminary data.</text>
</comment>
<accession>A0ACC2RTR0</accession>
<sequence length="360" mass="40138">MVQFGRFNSICDTSPLPLCSLVETPHLNGPICYSRSIDINSTLIFQPATLVMQICALGMTIVMIYNIKTKYTAVGRKEMVMFFYLYMLTLALEFVSVSGIIPAASSLFPYFVAAYYALISAAICCLMLNGFVGFQFAEDGTFWSLWTIRLISLIVFGIGYYIAIGTFLNVGLSRANPVVLWIWLYMIQGLALLVYAILQIMLVVNTLDDFWPIGNIILGMILFVSGQAILYLLSTRICDFMGHYVDGMFFAVICTLLSVMMVYKYWDSITKEDLEFSVSGNQNVWEVKELMEDANGPDDHTDAFESLANLNAQQPNSGMNNTYTSMRSIGTSNGLPSRLNHYHAAPTALNEKATSRSPSL</sequence>
<proteinExistence type="predicted"/>
<keyword evidence="2" id="KW-1185">Reference proteome</keyword>
<reference evidence="1" key="1">
    <citation type="submission" date="2022-04" db="EMBL/GenBank/DDBJ databases">
        <title>Genome of the entomopathogenic fungus Entomophthora muscae.</title>
        <authorList>
            <person name="Elya C."/>
            <person name="Lovett B.R."/>
            <person name="Lee E."/>
            <person name="Macias A.M."/>
            <person name="Hajek A.E."/>
            <person name="De Bivort B.L."/>
            <person name="Kasson M.T."/>
            <person name="De Fine Licht H.H."/>
            <person name="Stajich J.E."/>
        </authorList>
    </citation>
    <scope>NUCLEOTIDE SEQUENCE</scope>
    <source>
        <strain evidence="1">Berkeley</strain>
    </source>
</reference>
<dbReference type="EMBL" id="QTSX02006517">
    <property type="protein sequence ID" value="KAJ9053465.1"/>
    <property type="molecule type" value="Genomic_DNA"/>
</dbReference>
<gene>
    <name evidence="1" type="primary">CHS7_14</name>
    <name evidence="1" type="ORF">DSO57_1023978</name>
</gene>
<dbReference type="Proteomes" id="UP001165960">
    <property type="component" value="Unassembled WGS sequence"/>
</dbReference>
<protein>
    <submittedName>
        <fullName evidence="1">Chitin synthase, class 7</fullName>
    </submittedName>
</protein>